<keyword evidence="2" id="KW-1185">Reference proteome</keyword>
<dbReference type="Proteomes" id="UP001062846">
    <property type="component" value="Chromosome 2"/>
</dbReference>
<dbReference type="EMBL" id="CM046389">
    <property type="protein sequence ID" value="KAI8569946.1"/>
    <property type="molecule type" value="Genomic_DNA"/>
</dbReference>
<protein>
    <submittedName>
        <fullName evidence="1">Uncharacterized protein</fullName>
    </submittedName>
</protein>
<evidence type="ECO:0000313" key="1">
    <source>
        <dbReference type="EMBL" id="KAI8569946.1"/>
    </source>
</evidence>
<name>A0ACC0PXQ4_RHOML</name>
<sequence>MFVQQASTGWGCKVGSLLAEIYKGEGKRERCEPAILSSKVKGIIAWIELLHGYLMGQNVTVPDPATEVRQNRSRHKLKTTDGAGCRVCQEEKEEHLIDLGFECQGGIAEACWSCIGTWFHIRGSNKCEVCQQVAINVPPLALQPSVLILHLLEQTFRMEVVSTSYLVWRVDPTFTGSTIAEERKRGCFSPLWVAVSTVPAPTFGLPKPYLPLGCPLVLIVSCFWEGNHGVTCECVPPDAYLQDNLQVLPFWWYLELLCDLVWNSVISGVLDEQYTQRKTNENLGDHPSL</sequence>
<accession>A0ACC0PXQ4</accession>
<gene>
    <name evidence="1" type="ORF">RHMOL_Rhmol02G0317600</name>
</gene>
<reference evidence="1" key="1">
    <citation type="submission" date="2022-02" db="EMBL/GenBank/DDBJ databases">
        <title>Plant Genome Project.</title>
        <authorList>
            <person name="Zhang R.-G."/>
        </authorList>
    </citation>
    <scope>NUCLEOTIDE SEQUENCE</scope>
    <source>
        <strain evidence="1">AT1</strain>
    </source>
</reference>
<evidence type="ECO:0000313" key="2">
    <source>
        <dbReference type="Proteomes" id="UP001062846"/>
    </source>
</evidence>
<organism evidence="1 2">
    <name type="scientific">Rhododendron molle</name>
    <name type="common">Chinese azalea</name>
    <name type="synonym">Azalea mollis</name>
    <dbReference type="NCBI Taxonomy" id="49168"/>
    <lineage>
        <taxon>Eukaryota</taxon>
        <taxon>Viridiplantae</taxon>
        <taxon>Streptophyta</taxon>
        <taxon>Embryophyta</taxon>
        <taxon>Tracheophyta</taxon>
        <taxon>Spermatophyta</taxon>
        <taxon>Magnoliopsida</taxon>
        <taxon>eudicotyledons</taxon>
        <taxon>Gunneridae</taxon>
        <taxon>Pentapetalae</taxon>
        <taxon>asterids</taxon>
        <taxon>Ericales</taxon>
        <taxon>Ericaceae</taxon>
        <taxon>Ericoideae</taxon>
        <taxon>Rhodoreae</taxon>
        <taxon>Rhododendron</taxon>
    </lineage>
</organism>
<proteinExistence type="predicted"/>
<comment type="caution">
    <text evidence="1">The sequence shown here is derived from an EMBL/GenBank/DDBJ whole genome shotgun (WGS) entry which is preliminary data.</text>
</comment>